<organism evidence="16 17">
    <name type="scientific">Larinioides sclopetarius</name>
    <dbReference type="NCBI Taxonomy" id="280406"/>
    <lineage>
        <taxon>Eukaryota</taxon>
        <taxon>Metazoa</taxon>
        <taxon>Ecdysozoa</taxon>
        <taxon>Arthropoda</taxon>
        <taxon>Chelicerata</taxon>
        <taxon>Arachnida</taxon>
        <taxon>Araneae</taxon>
        <taxon>Araneomorphae</taxon>
        <taxon>Entelegynae</taxon>
        <taxon>Araneoidea</taxon>
        <taxon>Araneidae</taxon>
        <taxon>Larinioides</taxon>
    </lineage>
</organism>
<comment type="caution">
    <text evidence="16">The sequence shown here is derived from an EMBL/GenBank/DDBJ whole genome shotgun (WGS) entry which is preliminary data.</text>
</comment>
<proteinExistence type="inferred from homology"/>
<dbReference type="PROSITE" id="PS00452">
    <property type="entry name" value="GUANYLATE_CYCLASE_1"/>
    <property type="match status" value="1"/>
</dbReference>
<dbReference type="CDD" id="cd07302">
    <property type="entry name" value="CHD"/>
    <property type="match status" value="1"/>
</dbReference>
<dbReference type="GO" id="GO:0005524">
    <property type="term" value="F:ATP binding"/>
    <property type="evidence" value="ECO:0007669"/>
    <property type="project" value="UniProtKB-KW"/>
</dbReference>
<dbReference type="GO" id="GO:0005886">
    <property type="term" value="C:plasma membrane"/>
    <property type="evidence" value="ECO:0007669"/>
    <property type="project" value="TreeGrafter"/>
</dbReference>
<keyword evidence="12" id="KW-0472">Membrane</keyword>
<dbReference type="AlphaFoldDB" id="A0AAV2A795"/>
<dbReference type="SUPFAM" id="SSF55073">
    <property type="entry name" value="Nucleotide cyclase"/>
    <property type="match status" value="1"/>
</dbReference>
<comment type="cofactor">
    <cofactor evidence="2">
        <name>Mg(2+)</name>
        <dbReference type="ChEBI" id="CHEBI:18420"/>
    </cofactor>
</comment>
<evidence type="ECO:0000256" key="2">
    <source>
        <dbReference type="ARBA" id="ARBA00001946"/>
    </source>
</evidence>
<dbReference type="GO" id="GO:0007189">
    <property type="term" value="P:adenylate cyclase-activating G protein-coupled receptor signaling pathway"/>
    <property type="evidence" value="ECO:0007669"/>
    <property type="project" value="TreeGrafter"/>
</dbReference>
<dbReference type="PANTHER" id="PTHR45627:SF12">
    <property type="entry name" value="ADENYLATE CYCLASE TYPE 2"/>
    <property type="match status" value="1"/>
</dbReference>
<keyword evidence="9" id="KW-0460">Magnesium</keyword>
<evidence type="ECO:0000256" key="6">
    <source>
        <dbReference type="ARBA" id="ARBA00022723"/>
    </source>
</evidence>
<keyword evidence="7" id="KW-0547">Nucleotide-binding</keyword>
<dbReference type="EC" id="4.6.1.1" evidence="4"/>
<evidence type="ECO:0000256" key="8">
    <source>
        <dbReference type="ARBA" id="ARBA00022840"/>
    </source>
</evidence>
<evidence type="ECO:0000256" key="1">
    <source>
        <dbReference type="ARBA" id="ARBA00001593"/>
    </source>
</evidence>
<evidence type="ECO:0000256" key="3">
    <source>
        <dbReference type="ARBA" id="ARBA00004141"/>
    </source>
</evidence>
<dbReference type="InterPro" id="IPR018297">
    <property type="entry name" value="A/G_cyclase_CS"/>
</dbReference>
<evidence type="ECO:0000256" key="11">
    <source>
        <dbReference type="ARBA" id="ARBA00022998"/>
    </source>
</evidence>
<evidence type="ECO:0000256" key="4">
    <source>
        <dbReference type="ARBA" id="ARBA00012201"/>
    </source>
</evidence>
<evidence type="ECO:0000259" key="15">
    <source>
        <dbReference type="PROSITE" id="PS50125"/>
    </source>
</evidence>
<sequence>MAACGLQVQDRGSLQTEENPTENVVTLVKFAVSMMERLSELNKDAMQDFQLRVGISVGPVMAGVVGTVKPQYDIWGDTVNVASRMESTGISGRIQVTKEVADLLSASESPFKCESRGEIFVKGKGELTTYLLKTPYDEPHIQITVF</sequence>
<keyword evidence="5" id="KW-0812">Transmembrane</keyword>
<keyword evidence="17" id="KW-1185">Reference proteome</keyword>
<evidence type="ECO:0000256" key="7">
    <source>
        <dbReference type="ARBA" id="ARBA00022741"/>
    </source>
</evidence>
<feature type="domain" description="Guanylate cyclase" evidence="15">
    <location>
        <begin position="1"/>
        <end position="86"/>
    </location>
</feature>
<dbReference type="PANTHER" id="PTHR45627">
    <property type="entry name" value="ADENYLATE CYCLASE TYPE 1"/>
    <property type="match status" value="1"/>
</dbReference>
<keyword evidence="13 14" id="KW-0456">Lyase</keyword>
<accession>A0AAV2A795</accession>
<dbReference type="GO" id="GO:0046872">
    <property type="term" value="F:metal ion binding"/>
    <property type="evidence" value="ECO:0007669"/>
    <property type="project" value="UniProtKB-KW"/>
</dbReference>
<keyword evidence="10" id="KW-1133">Transmembrane helix</keyword>
<name>A0AAV2A795_9ARAC</name>
<comment type="subcellular location">
    <subcellularLocation>
        <location evidence="3">Membrane</location>
        <topology evidence="3">Multi-pass membrane protein</topology>
    </subcellularLocation>
</comment>
<evidence type="ECO:0000313" key="17">
    <source>
        <dbReference type="Proteomes" id="UP001497382"/>
    </source>
</evidence>
<evidence type="ECO:0000256" key="13">
    <source>
        <dbReference type="ARBA" id="ARBA00023239"/>
    </source>
</evidence>
<dbReference type="InterPro" id="IPR029787">
    <property type="entry name" value="Nucleotide_cyclase"/>
</dbReference>
<evidence type="ECO:0000256" key="14">
    <source>
        <dbReference type="RuleBase" id="RU000405"/>
    </source>
</evidence>
<evidence type="ECO:0000256" key="9">
    <source>
        <dbReference type="ARBA" id="ARBA00022842"/>
    </source>
</evidence>
<evidence type="ECO:0000313" key="16">
    <source>
        <dbReference type="EMBL" id="CAL1279254.1"/>
    </source>
</evidence>
<dbReference type="InterPro" id="IPR001054">
    <property type="entry name" value="A/G_cyclase"/>
</dbReference>
<comment type="catalytic activity">
    <reaction evidence="1">
        <text>ATP = 3',5'-cyclic AMP + diphosphate</text>
        <dbReference type="Rhea" id="RHEA:15389"/>
        <dbReference type="ChEBI" id="CHEBI:30616"/>
        <dbReference type="ChEBI" id="CHEBI:33019"/>
        <dbReference type="ChEBI" id="CHEBI:58165"/>
        <dbReference type="EC" id="4.6.1.1"/>
    </reaction>
</comment>
<dbReference type="EMBL" id="CAXIEN010000120">
    <property type="protein sequence ID" value="CAL1279254.1"/>
    <property type="molecule type" value="Genomic_DNA"/>
</dbReference>
<keyword evidence="8" id="KW-0067">ATP-binding</keyword>
<dbReference type="PROSITE" id="PS50125">
    <property type="entry name" value="GUANYLATE_CYCLASE_2"/>
    <property type="match status" value="1"/>
</dbReference>
<evidence type="ECO:0000256" key="12">
    <source>
        <dbReference type="ARBA" id="ARBA00023136"/>
    </source>
</evidence>
<evidence type="ECO:0000256" key="5">
    <source>
        <dbReference type="ARBA" id="ARBA00022692"/>
    </source>
</evidence>
<gene>
    <name evidence="16" type="ORF">LARSCL_LOCUS10242</name>
</gene>
<dbReference type="Proteomes" id="UP001497382">
    <property type="component" value="Unassembled WGS sequence"/>
</dbReference>
<keyword evidence="11" id="KW-0115">cAMP biosynthesis</keyword>
<dbReference type="Gene3D" id="3.30.70.1230">
    <property type="entry name" value="Nucleotide cyclase"/>
    <property type="match status" value="1"/>
</dbReference>
<dbReference type="GO" id="GO:0035556">
    <property type="term" value="P:intracellular signal transduction"/>
    <property type="evidence" value="ECO:0007669"/>
    <property type="project" value="InterPro"/>
</dbReference>
<dbReference type="Pfam" id="PF00211">
    <property type="entry name" value="Guanylate_cyc"/>
    <property type="match status" value="1"/>
</dbReference>
<keyword evidence="6" id="KW-0479">Metal-binding</keyword>
<reference evidence="16 17" key="1">
    <citation type="submission" date="2024-04" db="EMBL/GenBank/DDBJ databases">
        <authorList>
            <person name="Rising A."/>
            <person name="Reimegard J."/>
            <person name="Sonavane S."/>
            <person name="Akerstrom W."/>
            <person name="Nylinder S."/>
            <person name="Hedman E."/>
            <person name="Kallberg Y."/>
        </authorList>
    </citation>
    <scope>NUCLEOTIDE SEQUENCE [LARGE SCALE GENOMIC DNA]</scope>
</reference>
<comment type="similarity">
    <text evidence="14">Belongs to the adenylyl cyclase class-4/guanylyl cyclase family.</text>
</comment>
<evidence type="ECO:0000256" key="10">
    <source>
        <dbReference type="ARBA" id="ARBA00022989"/>
    </source>
</evidence>
<dbReference type="GO" id="GO:0004016">
    <property type="term" value="F:adenylate cyclase activity"/>
    <property type="evidence" value="ECO:0007669"/>
    <property type="project" value="UniProtKB-EC"/>
</dbReference>
<dbReference type="GO" id="GO:0006171">
    <property type="term" value="P:cAMP biosynthetic process"/>
    <property type="evidence" value="ECO:0007669"/>
    <property type="project" value="UniProtKB-KW"/>
</dbReference>
<protein>
    <recommendedName>
        <fullName evidence="4">adenylate cyclase</fullName>
        <ecNumber evidence="4">4.6.1.1</ecNumber>
    </recommendedName>
</protein>